<evidence type="ECO:0000256" key="8">
    <source>
        <dbReference type="ARBA" id="ARBA00023136"/>
    </source>
</evidence>
<feature type="domain" description="CBS" evidence="12">
    <location>
        <begin position="222"/>
        <end position="286"/>
    </location>
</feature>
<dbReference type="SMART" id="SM01091">
    <property type="entry name" value="CorC_HlyC"/>
    <property type="match status" value="1"/>
</dbReference>
<proteinExistence type="inferred from homology"/>
<keyword evidence="4 10" id="KW-0812">Transmembrane</keyword>
<keyword evidence="3" id="KW-1003">Cell membrane</keyword>
<dbReference type="PROSITE" id="PS51371">
    <property type="entry name" value="CBS"/>
    <property type="match status" value="2"/>
</dbReference>
<dbReference type="Gene3D" id="3.10.580.10">
    <property type="entry name" value="CBS-domain"/>
    <property type="match status" value="1"/>
</dbReference>
<keyword evidence="7 9" id="KW-0129">CBS domain</keyword>
<evidence type="ECO:0000256" key="11">
    <source>
        <dbReference type="SAM" id="Phobius"/>
    </source>
</evidence>
<gene>
    <name evidence="14" type="ORF">J2Z28_003211</name>
</gene>
<dbReference type="InterPro" id="IPR016169">
    <property type="entry name" value="FAD-bd_PCMH_sub2"/>
</dbReference>
<dbReference type="Pfam" id="PF00571">
    <property type="entry name" value="CBS"/>
    <property type="match status" value="2"/>
</dbReference>
<dbReference type="Gene3D" id="3.30.465.10">
    <property type="match status" value="1"/>
</dbReference>
<comment type="similarity">
    <text evidence="2">Belongs to the UPF0053 family.</text>
</comment>
<evidence type="ECO:0000313" key="14">
    <source>
        <dbReference type="EMBL" id="MBP2246563.1"/>
    </source>
</evidence>
<organism evidence="14 15">
    <name type="scientific">Paenibacillus xylanexedens</name>
    <dbReference type="NCBI Taxonomy" id="528191"/>
    <lineage>
        <taxon>Bacteria</taxon>
        <taxon>Bacillati</taxon>
        <taxon>Bacillota</taxon>
        <taxon>Bacilli</taxon>
        <taxon>Bacillales</taxon>
        <taxon>Paenibacillaceae</taxon>
        <taxon>Paenibacillus</taxon>
    </lineage>
</organism>
<evidence type="ECO:0000256" key="7">
    <source>
        <dbReference type="ARBA" id="ARBA00023122"/>
    </source>
</evidence>
<feature type="transmembrane region" description="Helical" evidence="11">
    <location>
        <begin position="60"/>
        <end position="79"/>
    </location>
</feature>
<dbReference type="InterPro" id="IPR000644">
    <property type="entry name" value="CBS_dom"/>
</dbReference>
<dbReference type="EMBL" id="JAGIKV010000010">
    <property type="protein sequence ID" value="MBP2246563.1"/>
    <property type="molecule type" value="Genomic_DNA"/>
</dbReference>
<evidence type="ECO:0000256" key="6">
    <source>
        <dbReference type="ARBA" id="ARBA00022989"/>
    </source>
</evidence>
<feature type="transmembrane region" description="Helical" evidence="11">
    <location>
        <begin position="99"/>
        <end position="125"/>
    </location>
</feature>
<dbReference type="PROSITE" id="PS51846">
    <property type="entry name" value="CNNM"/>
    <property type="match status" value="1"/>
</dbReference>
<dbReference type="InterPro" id="IPR036318">
    <property type="entry name" value="FAD-bd_PCMH-like_sf"/>
</dbReference>
<dbReference type="SUPFAM" id="SSF54631">
    <property type="entry name" value="CBS-domain pair"/>
    <property type="match status" value="1"/>
</dbReference>
<dbReference type="PANTHER" id="PTHR43099">
    <property type="entry name" value="UPF0053 PROTEIN YRKA"/>
    <property type="match status" value="1"/>
</dbReference>
<dbReference type="InterPro" id="IPR044751">
    <property type="entry name" value="Ion_transp-like_CBS"/>
</dbReference>
<protein>
    <submittedName>
        <fullName evidence="14">CBS domain containing-hemolysin-like protein</fullName>
    </submittedName>
</protein>
<evidence type="ECO:0000256" key="4">
    <source>
        <dbReference type="ARBA" id="ARBA00022692"/>
    </source>
</evidence>
<evidence type="ECO:0000259" key="13">
    <source>
        <dbReference type="PROSITE" id="PS51846"/>
    </source>
</evidence>
<evidence type="ECO:0000256" key="3">
    <source>
        <dbReference type="ARBA" id="ARBA00022475"/>
    </source>
</evidence>
<dbReference type="Pfam" id="PF01595">
    <property type="entry name" value="CNNM"/>
    <property type="match status" value="1"/>
</dbReference>
<evidence type="ECO:0000256" key="5">
    <source>
        <dbReference type="ARBA" id="ARBA00022737"/>
    </source>
</evidence>
<keyword evidence="6 10" id="KW-1133">Transmembrane helix</keyword>
<evidence type="ECO:0000256" key="9">
    <source>
        <dbReference type="PROSITE-ProRule" id="PRU00703"/>
    </source>
</evidence>
<reference evidence="14 15" key="1">
    <citation type="submission" date="2021-03" db="EMBL/GenBank/DDBJ databases">
        <title>Genomic Encyclopedia of Type Strains, Phase IV (KMG-IV): sequencing the most valuable type-strain genomes for metagenomic binning, comparative biology and taxonomic classification.</title>
        <authorList>
            <person name="Goeker M."/>
        </authorList>
    </citation>
    <scope>NUCLEOTIDE SEQUENCE [LARGE SCALE GENOMIC DNA]</scope>
    <source>
        <strain evidence="14 15">DSM 21292</strain>
    </source>
</reference>
<dbReference type="PANTHER" id="PTHR43099:SF2">
    <property type="entry name" value="UPF0053 PROTEIN YRKA"/>
    <property type="match status" value="1"/>
</dbReference>
<feature type="transmembrane region" description="Helical" evidence="11">
    <location>
        <begin position="137"/>
        <end position="159"/>
    </location>
</feature>
<dbReference type="SMART" id="SM00116">
    <property type="entry name" value="CBS"/>
    <property type="match status" value="2"/>
</dbReference>
<dbReference type="InterPro" id="IPR002550">
    <property type="entry name" value="CNNM"/>
</dbReference>
<keyword evidence="5" id="KW-0677">Repeat</keyword>
<feature type="domain" description="CBS" evidence="12">
    <location>
        <begin position="287"/>
        <end position="344"/>
    </location>
</feature>
<dbReference type="SUPFAM" id="SSF56176">
    <property type="entry name" value="FAD-binding/transporter-associated domain-like"/>
    <property type="match status" value="1"/>
</dbReference>
<feature type="transmembrane region" description="Helical" evidence="11">
    <location>
        <begin position="6"/>
        <end position="30"/>
    </location>
</feature>
<accession>A0ABS4RUJ8</accession>
<dbReference type="InterPro" id="IPR005170">
    <property type="entry name" value="Transptr-assoc_dom"/>
</dbReference>
<dbReference type="Pfam" id="PF03471">
    <property type="entry name" value="CorC_HlyC"/>
    <property type="match status" value="1"/>
</dbReference>
<comment type="subcellular location">
    <subcellularLocation>
        <location evidence="1">Cell membrane</location>
        <topology evidence="1">Multi-pass membrane protein</topology>
    </subcellularLocation>
</comment>
<dbReference type="InterPro" id="IPR046342">
    <property type="entry name" value="CBS_dom_sf"/>
</dbReference>
<evidence type="ECO:0000256" key="1">
    <source>
        <dbReference type="ARBA" id="ARBA00004651"/>
    </source>
</evidence>
<name>A0ABS4RUJ8_PAEXY</name>
<evidence type="ECO:0000256" key="2">
    <source>
        <dbReference type="ARBA" id="ARBA00006337"/>
    </source>
</evidence>
<keyword evidence="15" id="KW-1185">Reference proteome</keyword>
<keyword evidence="8 10" id="KW-0472">Membrane</keyword>
<dbReference type="CDD" id="cd04590">
    <property type="entry name" value="CBS_pair_CorC_HlyC_assoc"/>
    <property type="match status" value="1"/>
</dbReference>
<dbReference type="Proteomes" id="UP000810207">
    <property type="component" value="Unassembled WGS sequence"/>
</dbReference>
<sequence length="445" mass="49901">MDIITVLNIALLIILIALTAFFVASEFAVVKIRTSRVDQLVAEGNKKAVLAKKVVSDLDYYLSACQLGITVTALGLGALGKPTVERLLYPVFNYLDVPASISSIASYAIAFILVTFLHVVVGEMAPKTLAIQFSEKLTLMLAPSLYWFGKIMYPFIWALNGTSRVLLRGFGVKPAKHDQAYSEDEIKIIMNQSYEGDENNKTKLSYLENVFVFDERDAKDIMVPRTELVTLDQDMTYDDIIPILDEHNYSRYPVIEDGDKDRIIGVVNVKKILPDMVAARSYQLSEFVREIPFVSEVTSIQDAMIKMQQERVHMAVVVDEYGGTSGIITMEDILEELVGEIRDEFDADEVADIQETGENQYLINGRVLLDEVERQFGLSFEGNEEMDTVAGWIQYQKGVGVEKGDTVEHGDYVWTVVDTENYHIKQVLLERVSGAQVEEATSDLA</sequence>
<evidence type="ECO:0000256" key="10">
    <source>
        <dbReference type="PROSITE-ProRule" id="PRU01193"/>
    </source>
</evidence>
<comment type="caution">
    <text evidence="14">The sequence shown here is derived from an EMBL/GenBank/DDBJ whole genome shotgun (WGS) entry which is preliminary data.</text>
</comment>
<evidence type="ECO:0000313" key="15">
    <source>
        <dbReference type="Proteomes" id="UP000810207"/>
    </source>
</evidence>
<dbReference type="RefSeq" id="WP_211083154.1">
    <property type="nucleotide sequence ID" value="NZ_CBCSLC010000031.1"/>
</dbReference>
<dbReference type="InterPro" id="IPR051676">
    <property type="entry name" value="UPF0053_domain"/>
</dbReference>
<feature type="domain" description="CNNM transmembrane" evidence="13">
    <location>
        <begin position="1"/>
        <end position="203"/>
    </location>
</feature>
<evidence type="ECO:0000259" key="12">
    <source>
        <dbReference type="PROSITE" id="PS51371"/>
    </source>
</evidence>